<feature type="transmembrane region" description="Helical" evidence="1">
    <location>
        <begin position="21"/>
        <end position="43"/>
    </location>
</feature>
<keyword evidence="4" id="KW-1185">Reference proteome</keyword>
<reference evidence="3 4" key="1">
    <citation type="submission" date="2024-01" db="EMBL/GenBank/DDBJ databases">
        <title>Uliginosibacterium soil sp. nov.</title>
        <authorList>
            <person name="Lv Y."/>
        </authorList>
    </citation>
    <scope>NUCLEOTIDE SEQUENCE [LARGE SCALE GENOMIC DNA]</scope>
    <source>
        <strain evidence="3 4">H3</strain>
    </source>
</reference>
<dbReference type="RefSeq" id="WP_327600060.1">
    <property type="nucleotide sequence ID" value="NZ_JAYXHS010000003.1"/>
</dbReference>
<dbReference type="InterPro" id="IPR007560">
    <property type="entry name" value="Restrct_endonuc_IV_Mrr"/>
</dbReference>
<dbReference type="GO" id="GO:0004519">
    <property type="term" value="F:endonuclease activity"/>
    <property type="evidence" value="ECO:0007669"/>
    <property type="project" value="UniProtKB-KW"/>
</dbReference>
<keyword evidence="3" id="KW-0255">Endonuclease</keyword>
<keyword evidence="1" id="KW-0472">Membrane</keyword>
<dbReference type="EMBL" id="JAYXHS010000003">
    <property type="protein sequence ID" value="MEC5387079.1"/>
    <property type="molecule type" value="Genomic_DNA"/>
</dbReference>
<dbReference type="Proteomes" id="UP001331561">
    <property type="component" value="Unassembled WGS sequence"/>
</dbReference>
<dbReference type="GO" id="GO:0016787">
    <property type="term" value="F:hydrolase activity"/>
    <property type="evidence" value="ECO:0007669"/>
    <property type="project" value="UniProtKB-KW"/>
</dbReference>
<sequence>MSRDVSESGLSGLIFGERWQAAAGRALAIFVLAYVLPTALMAPTSGLTAFLRLLATVLSFVLAAGAIYKLLQVRAQETRVEEEESFTRMAPVATSSSAKVKAGAEAGVQEFAEPELAPPPAIDALGQIPLERLCMALYQFNGLHSKTVATGADGEYRIRLVPRNTDKPIAILQCRAGSAQQGTQAYAALLRVMEDDGLEKAFFVAPAGFDPAIAAEARARHVTLVDLKLLQAMIDRLPDGARDTVFSAAR</sequence>
<evidence type="ECO:0000313" key="4">
    <source>
        <dbReference type="Proteomes" id="UP001331561"/>
    </source>
</evidence>
<dbReference type="Pfam" id="PF04471">
    <property type="entry name" value="Mrr_cat"/>
    <property type="match status" value="1"/>
</dbReference>
<dbReference type="EC" id="3.1.21.-" evidence="3"/>
<feature type="transmembrane region" description="Helical" evidence="1">
    <location>
        <begin position="49"/>
        <end position="71"/>
    </location>
</feature>
<keyword evidence="1" id="KW-0812">Transmembrane</keyword>
<evidence type="ECO:0000256" key="1">
    <source>
        <dbReference type="SAM" id="Phobius"/>
    </source>
</evidence>
<keyword evidence="1" id="KW-1133">Transmembrane helix</keyword>
<comment type="caution">
    <text evidence="3">The sequence shown here is derived from an EMBL/GenBank/DDBJ whole genome shotgun (WGS) entry which is preliminary data.</text>
</comment>
<keyword evidence="3" id="KW-0540">Nuclease</keyword>
<protein>
    <submittedName>
        <fullName evidence="3">Restriction endonuclease</fullName>
        <ecNumber evidence="3">3.1.21.-</ecNumber>
    </submittedName>
</protein>
<evidence type="ECO:0000259" key="2">
    <source>
        <dbReference type="Pfam" id="PF04471"/>
    </source>
</evidence>
<organism evidence="3 4">
    <name type="scientific">Uliginosibacterium silvisoli</name>
    <dbReference type="NCBI Taxonomy" id="3114758"/>
    <lineage>
        <taxon>Bacteria</taxon>
        <taxon>Pseudomonadati</taxon>
        <taxon>Pseudomonadota</taxon>
        <taxon>Betaproteobacteria</taxon>
        <taxon>Rhodocyclales</taxon>
        <taxon>Zoogloeaceae</taxon>
        <taxon>Uliginosibacterium</taxon>
    </lineage>
</organism>
<feature type="domain" description="Restriction endonuclease type IV Mrr" evidence="2">
    <location>
        <begin position="129"/>
        <end position="234"/>
    </location>
</feature>
<name>A0ABU6K623_9RHOO</name>
<evidence type="ECO:0000313" key="3">
    <source>
        <dbReference type="EMBL" id="MEC5387079.1"/>
    </source>
</evidence>
<accession>A0ABU6K623</accession>
<gene>
    <name evidence="3" type="ORF">VVD49_15225</name>
</gene>
<proteinExistence type="predicted"/>
<keyword evidence="3" id="KW-0378">Hydrolase</keyword>